<accession>W3WLQ1</accession>
<organism evidence="5 6">
    <name type="scientific">Pestalotiopsis fici (strain W106-1 / CGMCC3.15140)</name>
    <dbReference type="NCBI Taxonomy" id="1229662"/>
    <lineage>
        <taxon>Eukaryota</taxon>
        <taxon>Fungi</taxon>
        <taxon>Dikarya</taxon>
        <taxon>Ascomycota</taxon>
        <taxon>Pezizomycotina</taxon>
        <taxon>Sordariomycetes</taxon>
        <taxon>Xylariomycetidae</taxon>
        <taxon>Amphisphaeriales</taxon>
        <taxon>Sporocadaceae</taxon>
        <taxon>Pestalotiopsis</taxon>
    </lineage>
</organism>
<evidence type="ECO:0000256" key="2">
    <source>
        <dbReference type="ARBA" id="ARBA00022857"/>
    </source>
</evidence>
<evidence type="ECO:0000313" key="5">
    <source>
        <dbReference type="EMBL" id="ETS73721.1"/>
    </source>
</evidence>
<proteinExistence type="inferred from homology"/>
<gene>
    <name evidence="5" type="ORF">PFICI_14667</name>
</gene>
<dbReference type="InterPro" id="IPR008030">
    <property type="entry name" value="NmrA-like"/>
</dbReference>
<dbReference type="EMBL" id="KI912121">
    <property type="protein sequence ID" value="ETS73721.1"/>
    <property type="molecule type" value="Genomic_DNA"/>
</dbReference>
<dbReference type="PANTHER" id="PTHR47706">
    <property type="entry name" value="NMRA-LIKE FAMILY PROTEIN"/>
    <property type="match status" value="1"/>
</dbReference>
<dbReference type="KEGG" id="pfy:PFICI_14667"/>
<dbReference type="InterPro" id="IPR051609">
    <property type="entry name" value="NmrA/Isoflavone_reductase-like"/>
</dbReference>
<keyword evidence="2" id="KW-0521">NADP</keyword>
<dbReference type="InterPro" id="IPR036291">
    <property type="entry name" value="NAD(P)-bd_dom_sf"/>
</dbReference>
<dbReference type="OMA" id="VTELPCY"/>
<evidence type="ECO:0000259" key="4">
    <source>
        <dbReference type="Pfam" id="PF05368"/>
    </source>
</evidence>
<feature type="domain" description="NmrA-like" evidence="4">
    <location>
        <begin position="3"/>
        <end position="226"/>
    </location>
</feature>
<evidence type="ECO:0000313" key="6">
    <source>
        <dbReference type="Proteomes" id="UP000030651"/>
    </source>
</evidence>
<keyword evidence="3" id="KW-0560">Oxidoreductase</keyword>
<dbReference type="GO" id="GO:0016491">
    <property type="term" value="F:oxidoreductase activity"/>
    <property type="evidence" value="ECO:0007669"/>
    <property type="project" value="UniProtKB-KW"/>
</dbReference>
<reference evidence="6" key="1">
    <citation type="journal article" date="2015" name="BMC Genomics">
        <title>Genomic and transcriptomic analysis of the endophytic fungus Pestalotiopsis fici reveals its lifestyle and high potential for synthesis of natural products.</title>
        <authorList>
            <person name="Wang X."/>
            <person name="Zhang X."/>
            <person name="Liu L."/>
            <person name="Xiang M."/>
            <person name="Wang W."/>
            <person name="Sun X."/>
            <person name="Che Y."/>
            <person name="Guo L."/>
            <person name="Liu G."/>
            <person name="Guo L."/>
            <person name="Wang C."/>
            <person name="Yin W.B."/>
            <person name="Stadler M."/>
            <person name="Zhang X."/>
            <person name="Liu X."/>
        </authorList>
    </citation>
    <scope>NUCLEOTIDE SEQUENCE [LARGE SCALE GENOMIC DNA]</scope>
    <source>
        <strain evidence="6">W106-1 / CGMCC3.15140</strain>
    </source>
</reference>
<dbReference type="InParanoid" id="W3WLQ1"/>
<name>W3WLQ1_PESFW</name>
<dbReference type="RefSeq" id="XP_007841439.1">
    <property type="nucleotide sequence ID" value="XM_007843248.1"/>
</dbReference>
<evidence type="ECO:0000256" key="3">
    <source>
        <dbReference type="ARBA" id="ARBA00023002"/>
    </source>
</evidence>
<dbReference type="Pfam" id="PF05368">
    <property type="entry name" value="NmrA"/>
    <property type="match status" value="1"/>
</dbReference>
<keyword evidence="6" id="KW-1185">Reference proteome</keyword>
<dbReference type="HOGENOM" id="CLU_044876_0_0_1"/>
<dbReference type="Gene3D" id="3.40.50.720">
    <property type="entry name" value="NAD(P)-binding Rossmann-like Domain"/>
    <property type="match status" value="1"/>
</dbReference>
<protein>
    <recommendedName>
        <fullName evidence="4">NmrA-like domain-containing protein</fullName>
    </recommendedName>
</protein>
<dbReference type="eggNOG" id="ENOG502SHYH">
    <property type="taxonomic scope" value="Eukaryota"/>
</dbReference>
<evidence type="ECO:0000256" key="1">
    <source>
        <dbReference type="ARBA" id="ARBA00005725"/>
    </source>
</evidence>
<dbReference type="OrthoDB" id="419598at2759"/>
<dbReference type="PANTHER" id="PTHR47706:SF4">
    <property type="entry name" value="NMRA-LIKE DOMAIN-CONTAINING PROTEIN"/>
    <property type="match status" value="1"/>
</dbReference>
<dbReference type="Proteomes" id="UP000030651">
    <property type="component" value="Unassembled WGS sequence"/>
</dbReference>
<comment type="similarity">
    <text evidence="1">Belongs to the NmrA-type oxidoreductase family. Isoflavone reductase subfamily.</text>
</comment>
<sequence length="335" mass="37072">MRNVAVAGGTGRLGLTIVKALKQSEHNVIVLSRRSSPNPRVAPTIHVDYSNVESLQKVLHDHNIDTVISTMSLFTEAEGVAQLNLIAAAENCQNTQRFVPSEWSIPLRKDHVDSLPSLQARLQAVEALKRSGLEFTLFYPGWFMDFYGLPHIESEMGPFPFAVDIENKAAVIPGSGNVPVVFTYTPDIAKMVVASLDLEKWPEHSYIIGDKMTFNELLALVEEVKGSVCYTLFSVTFHDAFSNQFDTSQTGGKFSVSYNTIAEMKSGKIVELPAQKECYNDENGKENFQKLVVAYAVYVEAGDFDFPAAATLNATLPDVRTMSVKEFLYNAWGSK</sequence>
<dbReference type="GeneID" id="19279680"/>
<dbReference type="SUPFAM" id="SSF51735">
    <property type="entry name" value="NAD(P)-binding Rossmann-fold domains"/>
    <property type="match status" value="1"/>
</dbReference>
<dbReference type="AlphaFoldDB" id="W3WLQ1"/>